<proteinExistence type="predicted"/>
<evidence type="ECO:0000313" key="2">
    <source>
        <dbReference type="Proteomes" id="UP000198756"/>
    </source>
</evidence>
<sequence>MKIKGNRKMETGSILEVILKLSGRSKQSSKTREIYFWDNTESFKGNTKEAIMNDIENS</sequence>
<dbReference type="Proteomes" id="UP000198756">
    <property type="component" value="Unassembled WGS sequence"/>
</dbReference>
<dbReference type="EMBL" id="FMXE01000012">
    <property type="protein sequence ID" value="SDA74100.1"/>
    <property type="molecule type" value="Genomic_DNA"/>
</dbReference>
<dbReference type="RefSeq" id="WP_175454206.1">
    <property type="nucleotide sequence ID" value="NZ_FMXE01000012.1"/>
</dbReference>
<name>A0A1G5XV71_9BACT</name>
<evidence type="ECO:0000313" key="1">
    <source>
        <dbReference type="EMBL" id="SDA74100.1"/>
    </source>
</evidence>
<dbReference type="STRING" id="279824.SAMN03080617_02004"/>
<reference evidence="2" key="1">
    <citation type="submission" date="2016-10" db="EMBL/GenBank/DDBJ databases">
        <authorList>
            <person name="Varghese N."/>
            <person name="Submissions S."/>
        </authorList>
    </citation>
    <scope>NUCLEOTIDE SEQUENCE [LARGE SCALE GENOMIC DNA]</scope>
    <source>
        <strain evidence="2">DSM 22703</strain>
    </source>
</reference>
<protein>
    <submittedName>
        <fullName evidence="1">Uncharacterized protein</fullName>
    </submittedName>
</protein>
<organism evidence="1 2">
    <name type="scientific">Algoriphagus alkaliphilus</name>
    <dbReference type="NCBI Taxonomy" id="279824"/>
    <lineage>
        <taxon>Bacteria</taxon>
        <taxon>Pseudomonadati</taxon>
        <taxon>Bacteroidota</taxon>
        <taxon>Cytophagia</taxon>
        <taxon>Cytophagales</taxon>
        <taxon>Cyclobacteriaceae</taxon>
        <taxon>Algoriphagus</taxon>
    </lineage>
</organism>
<accession>A0A1G5XV71</accession>
<gene>
    <name evidence="1" type="ORF">SAMN03080617_02004</name>
</gene>
<keyword evidence="2" id="KW-1185">Reference proteome</keyword>
<dbReference type="AlphaFoldDB" id="A0A1G5XV71"/>